<sequence>MYRIRERVKRFVIGLQKSYRTNVYRPRRRTGGDSRERARHNDKSAMRRCENTFTAYQSGLGSGGGSFKQHVEGSARRTSPCRGKTSARSIARIDIIHYYQPIAQSHNFDFYPALVSELGSALVSDSSLNLDPSSSFDYVSLELYQRKRD</sequence>
<proteinExistence type="predicted"/>
<feature type="region of interest" description="Disordered" evidence="1">
    <location>
        <begin position="60"/>
        <end position="83"/>
    </location>
</feature>
<gene>
    <name evidence="2" type="ORF">EVAR_30661_1</name>
</gene>
<dbReference type="AlphaFoldDB" id="A0A4C1VRA7"/>
<dbReference type="Proteomes" id="UP000299102">
    <property type="component" value="Unassembled WGS sequence"/>
</dbReference>
<protein>
    <submittedName>
        <fullName evidence="2">Uncharacterized protein</fullName>
    </submittedName>
</protein>
<evidence type="ECO:0000313" key="2">
    <source>
        <dbReference type="EMBL" id="GBP41223.1"/>
    </source>
</evidence>
<name>A0A4C1VRA7_EUMVA</name>
<reference evidence="2 3" key="1">
    <citation type="journal article" date="2019" name="Commun. Biol.">
        <title>The bagworm genome reveals a unique fibroin gene that provides high tensile strength.</title>
        <authorList>
            <person name="Kono N."/>
            <person name="Nakamura H."/>
            <person name="Ohtoshi R."/>
            <person name="Tomita M."/>
            <person name="Numata K."/>
            <person name="Arakawa K."/>
        </authorList>
    </citation>
    <scope>NUCLEOTIDE SEQUENCE [LARGE SCALE GENOMIC DNA]</scope>
</reference>
<evidence type="ECO:0000313" key="3">
    <source>
        <dbReference type="Proteomes" id="UP000299102"/>
    </source>
</evidence>
<organism evidence="2 3">
    <name type="scientific">Eumeta variegata</name>
    <name type="common">Bagworm moth</name>
    <name type="synonym">Eumeta japonica</name>
    <dbReference type="NCBI Taxonomy" id="151549"/>
    <lineage>
        <taxon>Eukaryota</taxon>
        <taxon>Metazoa</taxon>
        <taxon>Ecdysozoa</taxon>
        <taxon>Arthropoda</taxon>
        <taxon>Hexapoda</taxon>
        <taxon>Insecta</taxon>
        <taxon>Pterygota</taxon>
        <taxon>Neoptera</taxon>
        <taxon>Endopterygota</taxon>
        <taxon>Lepidoptera</taxon>
        <taxon>Glossata</taxon>
        <taxon>Ditrysia</taxon>
        <taxon>Tineoidea</taxon>
        <taxon>Psychidae</taxon>
        <taxon>Oiketicinae</taxon>
        <taxon>Eumeta</taxon>
    </lineage>
</organism>
<dbReference type="EMBL" id="BGZK01000395">
    <property type="protein sequence ID" value="GBP41223.1"/>
    <property type="molecule type" value="Genomic_DNA"/>
</dbReference>
<comment type="caution">
    <text evidence="2">The sequence shown here is derived from an EMBL/GenBank/DDBJ whole genome shotgun (WGS) entry which is preliminary data.</text>
</comment>
<evidence type="ECO:0000256" key="1">
    <source>
        <dbReference type="SAM" id="MobiDB-lite"/>
    </source>
</evidence>
<keyword evidence="3" id="KW-1185">Reference proteome</keyword>
<accession>A0A4C1VRA7</accession>